<evidence type="ECO:0000256" key="1">
    <source>
        <dbReference type="SAM" id="MobiDB-lite"/>
    </source>
</evidence>
<accession>A0A914RD59</accession>
<feature type="compositionally biased region" description="Basic residues" evidence="1">
    <location>
        <begin position="26"/>
        <end position="36"/>
    </location>
</feature>
<reference evidence="3" key="1">
    <citation type="submission" date="2022-11" db="UniProtKB">
        <authorList>
            <consortium name="WormBaseParasite"/>
        </authorList>
    </citation>
    <scope>IDENTIFICATION</scope>
</reference>
<dbReference type="AlphaFoldDB" id="A0A914RD59"/>
<proteinExistence type="predicted"/>
<protein>
    <submittedName>
        <fullName evidence="3">Uncharacterized protein</fullName>
    </submittedName>
</protein>
<organism evidence="2 3">
    <name type="scientific">Panagrolaimus davidi</name>
    <dbReference type="NCBI Taxonomy" id="227884"/>
    <lineage>
        <taxon>Eukaryota</taxon>
        <taxon>Metazoa</taxon>
        <taxon>Ecdysozoa</taxon>
        <taxon>Nematoda</taxon>
        <taxon>Chromadorea</taxon>
        <taxon>Rhabditida</taxon>
        <taxon>Tylenchina</taxon>
        <taxon>Panagrolaimomorpha</taxon>
        <taxon>Panagrolaimoidea</taxon>
        <taxon>Panagrolaimidae</taxon>
        <taxon>Panagrolaimus</taxon>
    </lineage>
</organism>
<dbReference type="WBParaSite" id="PDA_v2.g958.t1">
    <property type="protein sequence ID" value="PDA_v2.g958.t1"/>
    <property type="gene ID" value="PDA_v2.g958"/>
</dbReference>
<evidence type="ECO:0000313" key="2">
    <source>
        <dbReference type="Proteomes" id="UP000887578"/>
    </source>
</evidence>
<evidence type="ECO:0000313" key="3">
    <source>
        <dbReference type="WBParaSite" id="PDA_v2.g958.t1"/>
    </source>
</evidence>
<feature type="region of interest" description="Disordered" evidence="1">
    <location>
        <begin position="19"/>
        <end position="52"/>
    </location>
</feature>
<sequence length="83" mass="9248">MQGGVLLLPHNAFVLIQKRIPPPAPKKSRNSSKKNNAKPAAPEIDIDEGDDLMDAQDYPGSRKFRLAFDAKMFYGIKSELYVS</sequence>
<name>A0A914RD59_9BILA</name>
<keyword evidence="2" id="KW-1185">Reference proteome</keyword>
<dbReference type="Proteomes" id="UP000887578">
    <property type="component" value="Unplaced"/>
</dbReference>